<sequence>MEPVVGIEVPPIAHGRLGIDRHHLDLAEAIEPGVAEQAADAGIFVPAEIKRAAIDANIVVAGKSCPT</sequence>
<organism evidence="1">
    <name type="scientific">marine metagenome</name>
    <dbReference type="NCBI Taxonomy" id="408172"/>
    <lineage>
        <taxon>unclassified sequences</taxon>
        <taxon>metagenomes</taxon>
        <taxon>ecological metagenomes</taxon>
    </lineage>
</organism>
<dbReference type="AlphaFoldDB" id="A0A382XPD0"/>
<reference evidence="1" key="1">
    <citation type="submission" date="2018-05" db="EMBL/GenBank/DDBJ databases">
        <authorList>
            <person name="Lanie J.A."/>
            <person name="Ng W.-L."/>
            <person name="Kazmierczak K.M."/>
            <person name="Andrzejewski T.M."/>
            <person name="Davidsen T.M."/>
            <person name="Wayne K.J."/>
            <person name="Tettelin H."/>
            <person name="Glass J.I."/>
            <person name="Rusch D."/>
            <person name="Podicherti R."/>
            <person name="Tsui H.-C.T."/>
            <person name="Winkler M.E."/>
        </authorList>
    </citation>
    <scope>NUCLEOTIDE SEQUENCE</scope>
</reference>
<gene>
    <name evidence="1" type="ORF">METZ01_LOCUS425135</name>
</gene>
<proteinExistence type="predicted"/>
<accession>A0A382XPD0</accession>
<name>A0A382XPD0_9ZZZZ</name>
<evidence type="ECO:0000313" key="1">
    <source>
        <dbReference type="EMBL" id="SVD72281.1"/>
    </source>
</evidence>
<protein>
    <submittedName>
        <fullName evidence="1">Uncharacterized protein</fullName>
    </submittedName>
</protein>
<dbReference type="EMBL" id="UINC01168969">
    <property type="protein sequence ID" value="SVD72281.1"/>
    <property type="molecule type" value="Genomic_DNA"/>
</dbReference>